<accession>A0A0K0DQP7</accession>
<dbReference type="PANTHER" id="PTHR34150">
    <property type="entry name" value="PROTEIN CBG08832-RELATED"/>
    <property type="match status" value="1"/>
</dbReference>
<dbReference type="AlphaFoldDB" id="A0A0K0DQP7"/>
<dbReference type="Proteomes" id="UP000035642">
    <property type="component" value="Unassembled WGS sequence"/>
</dbReference>
<dbReference type="PANTHER" id="PTHR34150:SF3">
    <property type="entry name" value="CC DOMAIN-CONTAINING PROTEIN"/>
    <property type="match status" value="1"/>
</dbReference>
<dbReference type="STRING" id="6313.A0A0K0DQP7"/>
<protein>
    <submittedName>
        <fullName evidence="2">CC domain-containing protein</fullName>
    </submittedName>
</protein>
<dbReference type="WBParaSite" id="ACAC_0001408601-mRNA-1">
    <property type="protein sequence ID" value="ACAC_0001408601-mRNA-1"/>
    <property type="gene ID" value="ACAC_0001408601"/>
</dbReference>
<proteinExistence type="predicted"/>
<evidence type="ECO:0000313" key="2">
    <source>
        <dbReference type="WBParaSite" id="ACAC_0001408601-mRNA-1"/>
    </source>
</evidence>
<keyword evidence="1" id="KW-1185">Reference proteome</keyword>
<sequence>MRCSSTRECSGGQTCINGLCCTTTGDEWRNACAGLTAISSCTNGTCGAFVCTTSNYCCECEFGRTSGLCSSTRVIFHHSE</sequence>
<reference evidence="2" key="2">
    <citation type="submission" date="2017-02" db="UniProtKB">
        <authorList>
            <consortium name="WormBaseParasite"/>
        </authorList>
    </citation>
    <scope>IDENTIFICATION</scope>
</reference>
<evidence type="ECO:0000313" key="1">
    <source>
        <dbReference type="Proteomes" id="UP000035642"/>
    </source>
</evidence>
<name>A0A0K0DQP7_ANGCA</name>
<organism evidence="1 2">
    <name type="scientific">Angiostrongylus cantonensis</name>
    <name type="common">Rat lungworm</name>
    <dbReference type="NCBI Taxonomy" id="6313"/>
    <lineage>
        <taxon>Eukaryota</taxon>
        <taxon>Metazoa</taxon>
        <taxon>Ecdysozoa</taxon>
        <taxon>Nematoda</taxon>
        <taxon>Chromadorea</taxon>
        <taxon>Rhabditida</taxon>
        <taxon>Rhabditina</taxon>
        <taxon>Rhabditomorpha</taxon>
        <taxon>Strongyloidea</taxon>
        <taxon>Metastrongylidae</taxon>
        <taxon>Angiostrongylus</taxon>
    </lineage>
</organism>
<reference evidence="1" key="1">
    <citation type="submission" date="2012-09" db="EMBL/GenBank/DDBJ databases">
        <authorList>
            <person name="Martin A.A."/>
        </authorList>
    </citation>
    <scope>NUCLEOTIDE SEQUENCE</scope>
</reference>